<sequence length="1475" mass="168379">MKTDGVPVSHHDPPCVSTVKKAKLDGPQEKFNTYVTLKVQNVKSTTIAVRGNLPSWEQDFMFEINRLDLGLTVELWNKGLIWDTMVGTVWIPLQNIRQSNEEGPGEWLTVDSQVIMADNEICGTKDPTLHLVLLDTRFELPLDIPEDEARYWAKKLEQLNAMRDQDVSYEDPDSAVDDRDSDYRSETSNSIPPPFYSTSQPNASVHQYPISHQHCNSRSFSYPHSHDLDYQRQRTVRCESAQRSAFFTHLYINSLSVMRKEINFDVAHIYFIYDFKMGGALYSIDSMPDLRKRKAIPLVRDLSLVQNSRKAGITSAMASTTLGNEELKSHVYKKTLQALIYPISSTTPHNFEVWTATTPTYCYECEGLLWGIARQGMRCSECGVKCHDKCQDLLNADCLQRAAEKSSKHGAEDRTQNIIMVLKDRMKIRERNKPEIFELIQEVFALDKTTHATHMKQIKQSVLDGTSKWSAKISITVVCAQGLQAKDKTGSSDPYVTVQVGKTKKRTKTIYGNLNPIWDENFHFECHNSSDRIKVRVWDEDDDIKSRVKQRFKRESDDFLGQTIIEVRTLSGEMDVWYNLDKRTDKSAVSGAIRMQISVEIKGEETVAPYHVQYTCLHEHLFQYTTEDQNSGVVKIPDAKGDDAWKVYFEETAQEIVDEFAMRYGVESIYQAMTHFACLSSKYMCPGVPAVMSTLLANINAYYAHTTQSSNNVSASDRFAASNFGKERFVKLLDQLHNSLRIDLSMYRNNFPASSPERLQDLKSTVDLLTSITFFRMKVRMTSLAPPRASQVVKDCVKACLNSTYEYIFNNCHDLYNREYQTDPVNEQGPSIKNLDFWSKLITLIVSIIEEDKNSYTPCLNQFPQELNVGKISAEVMWNMFAQDMKYAMEEHEKNRLCKSADYMNLHFKVKWLYNEYCKELQTFQKHVPEYPAWFEPFVIMWLDENEEVSRDFLHGALERDKKDGFQVTSEHALFSCSVVDVFSQLNQSFEIIRKLECPDPQIVGNYMKRFAKTIGNVLLSYADIIAKDFPNHVKKEKVPCIIINNIQQLRVQLEKMFEAMGGKNLNVEASDFLKELQNKLNSVMDDLSRIFAVSFQPQIEDNVRQMGDILAQVKGQTVPANGSVVQEADNVLQPIMDFLDSNLSLFAKICEKTVLKRVLKELWKLVMNTMEKTIVLPTLTDQTGTQMIFNAAKDLGQLSKLKEHMGREEAKALTPKQCAVIELALDTIKQYFHAGGVGLKKTFLEKSPDLQSLRYALSLYTQATDKLIRKFILSQHVQVHGGKGIRYTANEDTPPEKASGVDSVGEVVMNVDILPQPNGEHKINVKVVAANDLKWKAQGFRPFVEVYIIGPHLSDKKRKFATKSKNNSWSPKFNESFQYSLGAEAGPESYELQVCVKDYCFAREDRTVGMAVLQVKDIANKASVTCWLPLGRRVHMDETGLTVLRILSQRNNDDVAKEFVKLKSDQRSAEEGRS</sequence>
<evidence type="ECO:0000259" key="18">
    <source>
        <dbReference type="PROSITE" id="PS51258"/>
    </source>
</evidence>
<dbReference type="Ensembl" id="ENSOSIT00000048928.1">
    <property type="protein sequence ID" value="ENSOSIP00000046554.1"/>
    <property type="gene ID" value="ENSOSIG00000021103.1"/>
</dbReference>
<keyword evidence="7" id="KW-0677">Repeat</keyword>
<dbReference type="InterPro" id="IPR002219">
    <property type="entry name" value="PKC_DAG/PE"/>
</dbReference>
<dbReference type="GO" id="GO:0005516">
    <property type="term" value="F:calmodulin binding"/>
    <property type="evidence" value="ECO:0007669"/>
    <property type="project" value="TreeGrafter"/>
</dbReference>
<feature type="domain" description="MHD1" evidence="18">
    <location>
        <begin position="883"/>
        <end position="1026"/>
    </location>
</feature>
<dbReference type="SMART" id="SM00239">
    <property type="entry name" value="C2"/>
    <property type="match status" value="3"/>
</dbReference>
<keyword evidence="8" id="KW-0863">Zinc-finger</keyword>
<dbReference type="GO" id="GO:0035249">
    <property type="term" value="P:synaptic transmission, glutamatergic"/>
    <property type="evidence" value="ECO:0007669"/>
    <property type="project" value="TreeGrafter"/>
</dbReference>
<evidence type="ECO:0000256" key="2">
    <source>
        <dbReference type="ARBA" id="ARBA00004496"/>
    </source>
</evidence>
<dbReference type="GO" id="GO:0031594">
    <property type="term" value="C:neuromuscular junction"/>
    <property type="evidence" value="ECO:0007669"/>
    <property type="project" value="TreeGrafter"/>
</dbReference>
<evidence type="ECO:0000256" key="6">
    <source>
        <dbReference type="ARBA" id="ARBA00022723"/>
    </source>
</evidence>
<dbReference type="CDD" id="cd20859">
    <property type="entry name" value="C1_Munc13-2-like"/>
    <property type="match status" value="1"/>
</dbReference>
<dbReference type="Gene3D" id="3.30.60.20">
    <property type="match status" value="1"/>
</dbReference>
<dbReference type="GO" id="GO:0005509">
    <property type="term" value="F:calcium ion binding"/>
    <property type="evidence" value="ECO:0007669"/>
    <property type="project" value="InterPro"/>
</dbReference>
<evidence type="ECO:0000256" key="7">
    <source>
        <dbReference type="ARBA" id="ARBA00022737"/>
    </source>
</evidence>
<dbReference type="InterPro" id="IPR046349">
    <property type="entry name" value="C1-like_sf"/>
</dbReference>
<evidence type="ECO:0000259" key="19">
    <source>
        <dbReference type="PROSITE" id="PS51259"/>
    </source>
</evidence>
<dbReference type="GO" id="GO:0042734">
    <property type="term" value="C:presynaptic membrane"/>
    <property type="evidence" value="ECO:0007669"/>
    <property type="project" value="TreeGrafter"/>
</dbReference>
<dbReference type="GO" id="GO:0099525">
    <property type="term" value="P:presynaptic dense core vesicle exocytosis"/>
    <property type="evidence" value="ECO:0007669"/>
    <property type="project" value="TreeGrafter"/>
</dbReference>
<keyword evidence="12" id="KW-0175">Coiled coil</keyword>
<reference evidence="20" key="1">
    <citation type="submission" date="2025-08" db="UniProtKB">
        <authorList>
            <consortium name="Ensembl"/>
        </authorList>
    </citation>
    <scope>IDENTIFICATION</scope>
</reference>
<dbReference type="GO" id="GO:0016082">
    <property type="term" value="P:synaptic vesicle priming"/>
    <property type="evidence" value="ECO:0007669"/>
    <property type="project" value="TreeGrafter"/>
</dbReference>
<feature type="domain" description="Phorbol-ester/DAG-type" evidence="17">
    <location>
        <begin position="348"/>
        <end position="398"/>
    </location>
</feature>
<dbReference type="FunFam" id="3.30.60.20:FF:000001">
    <property type="entry name" value="Protein unc-13 homolog B"/>
    <property type="match status" value="1"/>
</dbReference>
<dbReference type="PROSITE" id="PS51258">
    <property type="entry name" value="MHD1"/>
    <property type="match status" value="1"/>
</dbReference>
<dbReference type="Gene3D" id="2.60.40.150">
    <property type="entry name" value="C2 domain"/>
    <property type="match status" value="3"/>
</dbReference>
<dbReference type="PROSITE" id="PS00479">
    <property type="entry name" value="ZF_DAG_PE_1"/>
    <property type="match status" value="1"/>
</dbReference>
<dbReference type="GO" id="GO:0008270">
    <property type="term" value="F:zinc ion binding"/>
    <property type="evidence" value="ECO:0007669"/>
    <property type="project" value="UniProtKB-KW"/>
</dbReference>
<dbReference type="PROSITE" id="PS50081">
    <property type="entry name" value="ZF_DAG_PE_2"/>
    <property type="match status" value="1"/>
</dbReference>
<dbReference type="PANTHER" id="PTHR10480:SF15">
    <property type="entry name" value="PROTEIN UNC-13 HOMOLOG A-LIKE-RELATED"/>
    <property type="match status" value="1"/>
</dbReference>
<dbReference type="SUPFAM" id="SSF49562">
    <property type="entry name" value="C2 domain (Calcium/lipid-binding domain, CaLB)"/>
    <property type="match status" value="3"/>
</dbReference>
<dbReference type="FunFam" id="1.20.58.1100:FF:000001">
    <property type="entry name" value="Protein unc-13 homolog B"/>
    <property type="match status" value="1"/>
</dbReference>
<dbReference type="GO" id="GO:0098831">
    <property type="term" value="C:presynaptic active zone cytoplasmic component"/>
    <property type="evidence" value="ECO:0007669"/>
    <property type="project" value="TreeGrafter"/>
</dbReference>
<dbReference type="GO" id="GO:0061789">
    <property type="term" value="P:dense core granule priming"/>
    <property type="evidence" value="ECO:0007669"/>
    <property type="project" value="TreeGrafter"/>
</dbReference>
<dbReference type="FunFam" id="2.60.40.150:FF:000031">
    <property type="entry name" value="Protein unc-13 homolog B"/>
    <property type="match status" value="1"/>
</dbReference>
<dbReference type="FunFam" id="1.10.357.50:FF:000001">
    <property type="entry name" value="Protein unc-13 homolog B"/>
    <property type="match status" value="1"/>
</dbReference>
<keyword evidence="9" id="KW-0862">Zinc</keyword>
<keyword evidence="6" id="KW-0479">Metal-binding</keyword>
<evidence type="ECO:0000256" key="13">
    <source>
        <dbReference type="ARBA" id="ARBA00023136"/>
    </source>
</evidence>
<keyword evidence="10" id="KW-0106">Calcium</keyword>
<name>A0A8C7ZP87_9TELE</name>
<evidence type="ECO:0000256" key="15">
    <source>
        <dbReference type="SAM" id="MobiDB-lite"/>
    </source>
</evidence>
<keyword evidence="13" id="KW-0472">Membrane</keyword>
<dbReference type="GO" id="GO:0030672">
    <property type="term" value="C:synaptic vesicle membrane"/>
    <property type="evidence" value="ECO:0007669"/>
    <property type="project" value="TreeGrafter"/>
</dbReference>
<dbReference type="Gene3D" id="1.10.357.50">
    <property type="match status" value="1"/>
</dbReference>
<protein>
    <submittedName>
        <fullName evidence="20">Unc-13 homolog A</fullName>
    </submittedName>
</protein>
<dbReference type="GO" id="GO:0017075">
    <property type="term" value="F:syntaxin-1 binding"/>
    <property type="evidence" value="ECO:0007669"/>
    <property type="project" value="TreeGrafter"/>
</dbReference>
<evidence type="ECO:0000259" key="16">
    <source>
        <dbReference type="PROSITE" id="PS50004"/>
    </source>
</evidence>
<evidence type="ECO:0000256" key="1">
    <source>
        <dbReference type="ARBA" id="ARBA00004170"/>
    </source>
</evidence>
<evidence type="ECO:0000313" key="21">
    <source>
        <dbReference type="Proteomes" id="UP000694383"/>
    </source>
</evidence>
<dbReference type="SMART" id="SM00109">
    <property type="entry name" value="C1"/>
    <property type="match status" value="1"/>
</dbReference>
<evidence type="ECO:0000256" key="10">
    <source>
        <dbReference type="ARBA" id="ARBA00022837"/>
    </source>
</evidence>
<dbReference type="InterPro" id="IPR027080">
    <property type="entry name" value="Unc-13"/>
</dbReference>
<evidence type="ECO:0000256" key="3">
    <source>
        <dbReference type="ARBA" id="ARBA00022483"/>
    </source>
</evidence>
<dbReference type="FunFam" id="2.60.40.150:FF:000002">
    <property type="entry name" value="Protein unc-13 homolog B"/>
    <property type="match status" value="1"/>
</dbReference>
<evidence type="ECO:0000256" key="11">
    <source>
        <dbReference type="ARBA" id="ARBA00023018"/>
    </source>
</evidence>
<evidence type="ECO:0000256" key="9">
    <source>
        <dbReference type="ARBA" id="ARBA00022833"/>
    </source>
</evidence>
<dbReference type="Pfam" id="PF00130">
    <property type="entry name" value="C1_1"/>
    <property type="match status" value="1"/>
</dbReference>
<dbReference type="GO" id="GO:0016081">
    <property type="term" value="P:synaptic vesicle docking"/>
    <property type="evidence" value="ECO:0007669"/>
    <property type="project" value="TreeGrafter"/>
</dbReference>
<evidence type="ECO:0000313" key="20">
    <source>
        <dbReference type="Ensembl" id="ENSOSIP00000046554.1"/>
    </source>
</evidence>
<feature type="region of interest" description="Disordered" evidence="15">
    <location>
        <begin position="163"/>
        <end position="198"/>
    </location>
</feature>
<dbReference type="GeneTree" id="ENSGT00940000161905"/>
<dbReference type="FunFam" id="2.60.40.150:FF:000014">
    <property type="entry name" value="protein unc-13 homolog B"/>
    <property type="match status" value="1"/>
</dbReference>
<dbReference type="InterPro" id="IPR035892">
    <property type="entry name" value="C2_domain_sf"/>
</dbReference>
<dbReference type="PROSITE" id="PS51259">
    <property type="entry name" value="MHD2"/>
    <property type="match status" value="1"/>
</dbReference>
<keyword evidence="11" id="KW-0770">Synapse</keyword>
<dbReference type="GO" id="GO:0043195">
    <property type="term" value="C:terminal bouton"/>
    <property type="evidence" value="ECO:0007669"/>
    <property type="project" value="TreeGrafter"/>
</dbReference>
<feature type="domain" description="C2" evidence="16">
    <location>
        <begin position="1"/>
        <end position="108"/>
    </location>
</feature>
<dbReference type="InterPro" id="IPR000008">
    <property type="entry name" value="C2_dom"/>
</dbReference>
<dbReference type="InterPro" id="IPR014770">
    <property type="entry name" value="Munc13_1"/>
</dbReference>
<comment type="subcellular location">
    <subcellularLocation>
        <location evidence="2">Cytoplasm</location>
    </subcellularLocation>
    <subcellularLocation>
        <location evidence="1">Membrane</location>
        <topology evidence="1">Peripheral membrane protein</topology>
    </subcellularLocation>
    <subcellularLocation>
        <location evidence="14">Synapse</location>
    </subcellularLocation>
</comment>
<accession>A0A8C7ZP87</accession>
<dbReference type="CDD" id="cd04027">
    <property type="entry name" value="C2B_Munc13"/>
    <property type="match status" value="1"/>
</dbReference>
<dbReference type="CDD" id="cd08394">
    <property type="entry name" value="C2A_Munc13"/>
    <property type="match status" value="1"/>
</dbReference>
<evidence type="ECO:0000256" key="8">
    <source>
        <dbReference type="ARBA" id="ARBA00022771"/>
    </source>
</evidence>
<dbReference type="SMART" id="SM01145">
    <property type="entry name" value="DUF1041"/>
    <property type="match status" value="1"/>
</dbReference>
<dbReference type="InterPro" id="IPR037302">
    <property type="entry name" value="Unc-13_C2B"/>
</dbReference>
<organism evidence="20 21">
    <name type="scientific">Oryzias sinensis</name>
    <name type="common">Chinese medaka</name>
    <dbReference type="NCBI Taxonomy" id="183150"/>
    <lineage>
        <taxon>Eukaryota</taxon>
        <taxon>Metazoa</taxon>
        <taxon>Chordata</taxon>
        <taxon>Craniata</taxon>
        <taxon>Vertebrata</taxon>
        <taxon>Euteleostomi</taxon>
        <taxon>Actinopterygii</taxon>
        <taxon>Neopterygii</taxon>
        <taxon>Teleostei</taxon>
        <taxon>Neoteleostei</taxon>
        <taxon>Acanthomorphata</taxon>
        <taxon>Ovalentaria</taxon>
        <taxon>Atherinomorphae</taxon>
        <taxon>Beloniformes</taxon>
        <taxon>Adrianichthyidae</taxon>
        <taxon>Oryziinae</taxon>
        <taxon>Oryzias</taxon>
    </lineage>
</organism>
<feature type="domain" description="MHD2" evidence="19">
    <location>
        <begin position="1130"/>
        <end position="1272"/>
    </location>
</feature>
<dbReference type="CDD" id="cd08395">
    <property type="entry name" value="C2C_Munc13"/>
    <property type="match status" value="1"/>
</dbReference>
<dbReference type="Gene3D" id="1.20.58.1100">
    <property type="match status" value="1"/>
</dbReference>
<dbReference type="Pfam" id="PF00168">
    <property type="entry name" value="C2"/>
    <property type="match status" value="3"/>
</dbReference>
<dbReference type="PROSITE" id="PS50004">
    <property type="entry name" value="C2"/>
    <property type="match status" value="3"/>
</dbReference>
<reference evidence="20" key="2">
    <citation type="submission" date="2025-09" db="UniProtKB">
        <authorList>
            <consortium name="Ensembl"/>
        </authorList>
    </citation>
    <scope>IDENTIFICATION</scope>
</reference>
<dbReference type="PANTHER" id="PTHR10480">
    <property type="entry name" value="PROTEIN UNC-13 HOMOLOG"/>
    <property type="match status" value="1"/>
</dbReference>
<feature type="domain" description="C2" evidence="16">
    <location>
        <begin position="1304"/>
        <end position="1429"/>
    </location>
</feature>
<evidence type="ECO:0000256" key="14">
    <source>
        <dbReference type="ARBA" id="ARBA00034103"/>
    </source>
</evidence>
<dbReference type="InterPro" id="IPR010439">
    <property type="entry name" value="MUN_dom"/>
</dbReference>
<dbReference type="GO" id="GO:0019992">
    <property type="term" value="F:diacylglycerol binding"/>
    <property type="evidence" value="ECO:0007669"/>
    <property type="project" value="InterPro"/>
</dbReference>
<dbReference type="Proteomes" id="UP000694383">
    <property type="component" value="Unplaced"/>
</dbReference>
<dbReference type="GO" id="GO:0005543">
    <property type="term" value="F:phospholipid binding"/>
    <property type="evidence" value="ECO:0007669"/>
    <property type="project" value="InterPro"/>
</dbReference>
<dbReference type="InterPro" id="IPR014772">
    <property type="entry name" value="Munc13_dom-2"/>
</dbReference>
<evidence type="ECO:0000256" key="12">
    <source>
        <dbReference type="ARBA" id="ARBA00023054"/>
    </source>
</evidence>
<feature type="domain" description="C2" evidence="16">
    <location>
        <begin position="454"/>
        <end position="578"/>
    </location>
</feature>
<dbReference type="Pfam" id="PF06292">
    <property type="entry name" value="MUN"/>
    <property type="match status" value="1"/>
</dbReference>
<feature type="compositionally biased region" description="Polar residues" evidence="15">
    <location>
        <begin position="186"/>
        <end position="198"/>
    </location>
</feature>
<evidence type="ECO:0000259" key="17">
    <source>
        <dbReference type="PROSITE" id="PS50081"/>
    </source>
</evidence>
<dbReference type="PRINTS" id="PR00360">
    <property type="entry name" value="C2DOMAIN"/>
</dbReference>
<proteinExistence type="predicted"/>
<keyword evidence="3" id="KW-0268">Exocytosis</keyword>
<keyword evidence="5" id="KW-0597">Phosphoprotein</keyword>
<keyword evidence="4" id="KW-0963">Cytoplasm</keyword>
<evidence type="ECO:0000256" key="5">
    <source>
        <dbReference type="ARBA" id="ARBA00022553"/>
    </source>
</evidence>
<keyword evidence="21" id="KW-1185">Reference proteome</keyword>
<evidence type="ECO:0000256" key="4">
    <source>
        <dbReference type="ARBA" id="ARBA00022490"/>
    </source>
</evidence>
<feature type="compositionally biased region" description="Basic and acidic residues" evidence="15">
    <location>
        <begin position="176"/>
        <end position="185"/>
    </location>
</feature>
<dbReference type="SUPFAM" id="SSF57889">
    <property type="entry name" value="Cysteine-rich domain"/>
    <property type="match status" value="1"/>
</dbReference>